<dbReference type="InterPro" id="IPR058792">
    <property type="entry name" value="Beta-barrel_RND_2"/>
</dbReference>
<dbReference type="Gene3D" id="2.40.50.100">
    <property type="match status" value="1"/>
</dbReference>
<dbReference type="InterPro" id="IPR006143">
    <property type="entry name" value="RND_pump_MFP"/>
</dbReference>
<dbReference type="InterPro" id="IPR058647">
    <property type="entry name" value="BSH_CzcB-like"/>
</dbReference>
<keyword evidence="4" id="KW-0812">Transmembrane</keyword>
<dbReference type="RefSeq" id="WP_091684419.1">
    <property type="nucleotide sequence ID" value="NZ_FOSN01000012.1"/>
</dbReference>
<dbReference type="EMBL" id="FOSN01000012">
    <property type="protein sequence ID" value="SFK61472.1"/>
    <property type="molecule type" value="Genomic_DNA"/>
</dbReference>
<accession>A0A1I4AXY7</accession>
<organism evidence="8 9">
    <name type="scientific">Methylocapsa palsarum</name>
    <dbReference type="NCBI Taxonomy" id="1612308"/>
    <lineage>
        <taxon>Bacteria</taxon>
        <taxon>Pseudomonadati</taxon>
        <taxon>Pseudomonadota</taxon>
        <taxon>Alphaproteobacteria</taxon>
        <taxon>Hyphomicrobiales</taxon>
        <taxon>Beijerinckiaceae</taxon>
        <taxon>Methylocapsa</taxon>
    </lineage>
</organism>
<dbReference type="Gene3D" id="1.10.287.470">
    <property type="entry name" value="Helix hairpin bin"/>
    <property type="match status" value="1"/>
</dbReference>
<feature type="domain" description="CzcB-like barrel-sandwich hybrid" evidence="7">
    <location>
        <begin position="83"/>
        <end position="239"/>
    </location>
</feature>
<dbReference type="AlphaFoldDB" id="A0A1I4AXY7"/>
<dbReference type="Pfam" id="PF25973">
    <property type="entry name" value="BSH_CzcB"/>
    <property type="match status" value="1"/>
</dbReference>
<dbReference type="PANTHER" id="PTHR30469:SF37">
    <property type="entry name" value="RAGD PROTEIN"/>
    <property type="match status" value="1"/>
</dbReference>
<protein>
    <submittedName>
        <fullName evidence="8">RND family efflux transporter, MFP subunit</fullName>
    </submittedName>
</protein>
<evidence type="ECO:0000256" key="3">
    <source>
        <dbReference type="SAM" id="MobiDB-lite"/>
    </source>
</evidence>
<dbReference type="InterPro" id="IPR058627">
    <property type="entry name" value="MdtA-like_C"/>
</dbReference>
<gene>
    <name evidence="8" type="ORF">SAMN05444581_11232</name>
</gene>
<feature type="transmembrane region" description="Helical" evidence="4">
    <location>
        <begin position="12"/>
        <end position="33"/>
    </location>
</feature>
<dbReference type="GO" id="GO:0015562">
    <property type="term" value="F:efflux transmembrane transporter activity"/>
    <property type="evidence" value="ECO:0007669"/>
    <property type="project" value="TreeGrafter"/>
</dbReference>
<evidence type="ECO:0000259" key="5">
    <source>
        <dbReference type="Pfam" id="PF25954"/>
    </source>
</evidence>
<dbReference type="GO" id="GO:1990281">
    <property type="term" value="C:efflux pump complex"/>
    <property type="evidence" value="ECO:0007669"/>
    <property type="project" value="TreeGrafter"/>
</dbReference>
<evidence type="ECO:0000256" key="1">
    <source>
        <dbReference type="ARBA" id="ARBA00009477"/>
    </source>
</evidence>
<evidence type="ECO:0000259" key="7">
    <source>
        <dbReference type="Pfam" id="PF25973"/>
    </source>
</evidence>
<reference evidence="8 9" key="1">
    <citation type="submission" date="2016-10" db="EMBL/GenBank/DDBJ databases">
        <authorList>
            <person name="de Groot N.N."/>
        </authorList>
    </citation>
    <scope>NUCLEOTIDE SEQUENCE [LARGE SCALE GENOMIC DNA]</scope>
    <source>
        <strain evidence="8 9">NE2</strain>
    </source>
</reference>
<keyword evidence="2" id="KW-0175">Coiled coil</keyword>
<feature type="domain" description="CusB-like beta-barrel" evidence="5">
    <location>
        <begin position="246"/>
        <end position="316"/>
    </location>
</feature>
<dbReference type="Proteomes" id="UP000198755">
    <property type="component" value="Unassembled WGS sequence"/>
</dbReference>
<dbReference type="Pfam" id="PF25954">
    <property type="entry name" value="Beta-barrel_RND_2"/>
    <property type="match status" value="1"/>
</dbReference>
<evidence type="ECO:0000313" key="9">
    <source>
        <dbReference type="Proteomes" id="UP000198755"/>
    </source>
</evidence>
<keyword evidence="4" id="KW-1133">Transmembrane helix</keyword>
<dbReference type="Pfam" id="PF25967">
    <property type="entry name" value="RND-MFP_C"/>
    <property type="match status" value="1"/>
</dbReference>
<feature type="coiled-coil region" evidence="2">
    <location>
        <begin position="113"/>
        <end position="140"/>
    </location>
</feature>
<sequence length="415" mass="44227">MSDLSVRPVQPYKAFLMLCVVAGGAVGVAMFGISDRARSKEEIEVWTNQQAIPAVRLVSPRPGASVGDLVLPGNVSAFYTGSLYARASGYVTDWRKDIGARVKKGEALASIAAPELDQQLIEAKAKLVQLKAAVQQAKANADLGQATNQRTLHLVGKGWASQQQGDTDRLTLASRLAEVDVARANAEAQQAAVGRLEELTRFEQIKAPFDGVITARSVDIGDLVNADGTSGKALFQVSDLHEMRVYVKVPQAFLGEMREGLQATLWLPGQQGTFPATLVTTSNAISENSRTALVELQAQNPDGTLWPGAFAEVHFHIPSDSNVLRAPVTALIFGRHGMSVATMNDDDKVTIKQVGLGRNLGDDVEVLSGLSASDRLIDSPPETLVSGDNVRIVERKPNAPAPGATEEASRAETGM</sequence>
<dbReference type="PANTHER" id="PTHR30469">
    <property type="entry name" value="MULTIDRUG RESISTANCE PROTEIN MDTA"/>
    <property type="match status" value="1"/>
</dbReference>
<dbReference type="Gene3D" id="2.40.420.20">
    <property type="match status" value="1"/>
</dbReference>
<evidence type="ECO:0000256" key="4">
    <source>
        <dbReference type="SAM" id="Phobius"/>
    </source>
</evidence>
<name>A0A1I4AXY7_9HYPH</name>
<keyword evidence="9" id="KW-1185">Reference proteome</keyword>
<feature type="domain" description="Multidrug resistance protein MdtA-like C-terminal permuted SH3" evidence="6">
    <location>
        <begin position="322"/>
        <end position="377"/>
    </location>
</feature>
<evidence type="ECO:0000259" key="6">
    <source>
        <dbReference type="Pfam" id="PF25967"/>
    </source>
</evidence>
<evidence type="ECO:0000313" key="8">
    <source>
        <dbReference type="EMBL" id="SFK61472.1"/>
    </source>
</evidence>
<feature type="region of interest" description="Disordered" evidence="3">
    <location>
        <begin position="394"/>
        <end position="415"/>
    </location>
</feature>
<dbReference type="OrthoDB" id="9806939at2"/>
<proteinExistence type="inferred from homology"/>
<keyword evidence="4" id="KW-0472">Membrane</keyword>
<comment type="similarity">
    <text evidence="1">Belongs to the membrane fusion protein (MFP) (TC 8.A.1) family.</text>
</comment>
<dbReference type="STRING" id="1612308.SAMN05444581_11232"/>
<dbReference type="SUPFAM" id="SSF111369">
    <property type="entry name" value="HlyD-like secretion proteins"/>
    <property type="match status" value="1"/>
</dbReference>
<evidence type="ECO:0000256" key="2">
    <source>
        <dbReference type="SAM" id="Coils"/>
    </source>
</evidence>
<dbReference type="Gene3D" id="2.40.30.170">
    <property type="match status" value="1"/>
</dbReference>
<dbReference type="NCBIfam" id="TIGR01730">
    <property type="entry name" value="RND_mfp"/>
    <property type="match status" value="1"/>
</dbReference>